<dbReference type="GeneID" id="11521133"/>
<dbReference type="EMBL" id="CP003009">
    <property type="protein sequence ID" value="AEO62912.1"/>
    <property type="molecule type" value="Genomic_DNA"/>
</dbReference>
<dbReference type="RefSeq" id="XP_003649248.1">
    <property type="nucleotide sequence ID" value="XM_003649200.1"/>
</dbReference>
<accession>G2QUR7</accession>
<proteinExistence type="predicted"/>
<evidence type="ECO:0000313" key="1">
    <source>
        <dbReference type="EMBL" id="AEO62912.1"/>
    </source>
</evidence>
<keyword evidence="2" id="KW-1185">Reference proteome</keyword>
<dbReference type="OrthoDB" id="3945418at2759"/>
<protein>
    <submittedName>
        <fullName evidence="1">Uncharacterized protein</fullName>
    </submittedName>
</protein>
<organism evidence="1 2">
    <name type="scientific">Thermothielavioides terrestris (strain ATCC 38088 / NRRL 8126)</name>
    <name type="common">Thielavia terrestris</name>
    <dbReference type="NCBI Taxonomy" id="578455"/>
    <lineage>
        <taxon>Eukaryota</taxon>
        <taxon>Fungi</taxon>
        <taxon>Dikarya</taxon>
        <taxon>Ascomycota</taxon>
        <taxon>Pezizomycotina</taxon>
        <taxon>Sordariomycetes</taxon>
        <taxon>Sordariomycetidae</taxon>
        <taxon>Sordariales</taxon>
        <taxon>Chaetomiaceae</taxon>
        <taxon>Thermothielavioides</taxon>
        <taxon>Thermothielavioides terrestris</taxon>
    </lineage>
</organism>
<gene>
    <name evidence="1" type="ORF">THITE_2107715</name>
</gene>
<evidence type="ECO:0000313" key="2">
    <source>
        <dbReference type="Proteomes" id="UP000008181"/>
    </source>
</evidence>
<name>G2QUR7_THETT</name>
<sequence>MNLARKEMALVLATLFRMYDLYRGQDGPTVELYDTERARDIDPNHDYIIPFPAKGSKGLRVIFRH</sequence>
<dbReference type="Proteomes" id="UP000008181">
    <property type="component" value="Chromosome 1"/>
</dbReference>
<dbReference type="HOGENOM" id="CLU_2851299_0_0_1"/>
<reference evidence="1 2" key="1">
    <citation type="journal article" date="2011" name="Nat. Biotechnol.">
        <title>Comparative genomic analysis of the thermophilic biomass-degrading fungi Myceliophthora thermophila and Thielavia terrestris.</title>
        <authorList>
            <person name="Berka R.M."/>
            <person name="Grigoriev I.V."/>
            <person name="Otillar R."/>
            <person name="Salamov A."/>
            <person name="Grimwood J."/>
            <person name="Reid I."/>
            <person name="Ishmael N."/>
            <person name="John T."/>
            <person name="Darmond C."/>
            <person name="Moisan M.-C."/>
            <person name="Henrissat B."/>
            <person name="Coutinho P.M."/>
            <person name="Lombard V."/>
            <person name="Natvig D.O."/>
            <person name="Lindquist E."/>
            <person name="Schmutz J."/>
            <person name="Lucas S."/>
            <person name="Harris P."/>
            <person name="Powlowski J."/>
            <person name="Bellemare A."/>
            <person name="Taylor D."/>
            <person name="Butler G."/>
            <person name="de Vries R.P."/>
            <person name="Allijn I.E."/>
            <person name="van den Brink J."/>
            <person name="Ushinsky S."/>
            <person name="Storms R."/>
            <person name="Powell A.J."/>
            <person name="Paulsen I.T."/>
            <person name="Elbourne L.D.H."/>
            <person name="Baker S.E."/>
            <person name="Magnuson J."/>
            <person name="LaBoissiere S."/>
            <person name="Clutterbuck A.J."/>
            <person name="Martinez D."/>
            <person name="Wogulis M."/>
            <person name="de Leon A.L."/>
            <person name="Rey M.W."/>
            <person name="Tsang A."/>
        </authorList>
    </citation>
    <scope>NUCLEOTIDE SEQUENCE [LARGE SCALE GENOMIC DNA]</scope>
    <source>
        <strain evidence="2">ATCC 38088 / NRRL 8126</strain>
    </source>
</reference>
<dbReference type="AlphaFoldDB" id="G2QUR7"/>
<dbReference type="KEGG" id="ttt:THITE_2107715"/>